<keyword evidence="3" id="KW-0378">Hydrolase</keyword>
<dbReference type="GO" id="GO:0030163">
    <property type="term" value="P:protein catabolic process"/>
    <property type="evidence" value="ECO:0007669"/>
    <property type="project" value="InterPro"/>
</dbReference>
<feature type="domain" description="Adaptor protein ClpS core" evidence="2">
    <location>
        <begin position="24"/>
        <end position="100"/>
    </location>
</feature>
<evidence type="ECO:0000313" key="3">
    <source>
        <dbReference type="EMBL" id="NKE69332.1"/>
    </source>
</evidence>
<evidence type="ECO:0000313" key="4">
    <source>
        <dbReference type="Proteomes" id="UP000534783"/>
    </source>
</evidence>
<accession>A0A7X6DLG7</accession>
<dbReference type="InterPro" id="IPR022935">
    <property type="entry name" value="ClpS"/>
</dbReference>
<dbReference type="GO" id="GO:0008233">
    <property type="term" value="F:peptidase activity"/>
    <property type="evidence" value="ECO:0007669"/>
    <property type="project" value="UniProtKB-KW"/>
</dbReference>
<comment type="caution">
    <text evidence="3">The sequence shown here is derived from an EMBL/GenBank/DDBJ whole genome shotgun (WGS) entry which is preliminary data.</text>
</comment>
<reference evidence="3 4" key="1">
    <citation type="journal article" date="2020" name="Nature">
        <title>Bacterial chemolithoautotrophy via manganese oxidation.</title>
        <authorList>
            <person name="Yu H."/>
            <person name="Leadbetter J.R."/>
        </authorList>
    </citation>
    <scope>NUCLEOTIDE SEQUENCE [LARGE SCALE GENOMIC DNA]</scope>
    <source>
        <strain evidence="3 4">Mn-1</strain>
    </source>
</reference>
<dbReference type="Pfam" id="PF02617">
    <property type="entry name" value="ClpS"/>
    <property type="match status" value="1"/>
</dbReference>
<evidence type="ECO:0000256" key="1">
    <source>
        <dbReference type="HAMAP-Rule" id="MF_00302"/>
    </source>
</evidence>
<dbReference type="Gene3D" id="3.30.1390.10">
    <property type="match status" value="1"/>
</dbReference>
<dbReference type="HAMAP" id="MF_00302">
    <property type="entry name" value="ClpS"/>
    <property type="match status" value="1"/>
</dbReference>
<proteinExistence type="inferred from homology"/>
<keyword evidence="4" id="KW-1185">Reference proteome</keyword>
<dbReference type="PANTHER" id="PTHR33473:SF19">
    <property type="entry name" value="ATP-DEPENDENT CLP PROTEASE ADAPTER PROTEIN CLPS"/>
    <property type="match status" value="1"/>
</dbReference>
<keyword evidence="3" id="KW-0645">Protease</keyword>
<comment type="function">
    <text evidence="1">Involved in the modulation of the specificity of the ClpAP-mediated ATP-dependent protein degradation.</text>
</comment>
<dbReference type="PANTHER" id="PTHR33473">
    <property type="entry name" value="ATP-DEPENDENT CLP PROTEASE ADAPTER PROTEIN CLPS1, CHLOROPLASTIC"/>
    <property type="match status" value="1"/>
</dbReference>
<dbReference type="Proteomes" id="UP000534783">
    <property type="component" value="Unassembled WGS sequence"/>
</dbReference>
<organism evidence="3 4">
    <name type="scientific">Candidatus Manganitrophus noduliformans</name>
    <dbReference type="NCBI Taxonomy" id="2606439"/>
    <lineage>
        <taxon>Bacteria</taxon>
        <taxon>Pseudomonadati</taxon>
        <taxon>Nitrospirota</taxon>
        <taxon>Nitrospiria</taxon>
        <taxon>Candidatus Troglogloeales</taxon>
        <taxon>Candidatus Manganitrophaceae</taxon>
        <taxon>Candidatus Manganitrophus</taxon>
    </lineage>
</organism>
<evidence type="ECO:0000259" key="2">
    <source>
        <dbReference type="Pfam" id="PF02617"/>
    </source>
</evidence>
<dbReference type="InterPro" id="IPR014719">
    <property type="entry name" value="Ribosomal_bL12_C/ClpS-like"/>
</dbReference>
<dbReference type="EMBL" id="VTOW01000001">
    <property type="protein sequence ID" value="NKE69332.1"/>
    <property type="molecule type" value="Genomic_DNA"/>
</dbReference>
<dbReference type="SUPFAM" id="SSF54736">
    <property type="entry name" value="ClpS-like"/>
    <property type="match status" value="1"/>
</dbReference>
<comment type="similarity">
    <text evidence="1">Belongs to the ClpS family.</text>
</comment>
<dbReference type="AlphaFoldDB" id="A0A7X6DLG7"/>
<gene>
    <name evidence="1" type="primary">clpS</name>
    <name evidence="3" type="ORF">MNODULE_01010</name>
</gene>
<dbReference type="InterPro" id="IPR003769">
    <property type="entry name" value="ClpS_core"/>
</dbReference>
<dbReference type="RefSeq" id="WP_168057641.1">
    <property type="nucleotide sequence ID" value="NZ_VTOW01000001.1"/>
</dbReference>
<sequence>MIASTAPSVLPELSEETKSEIEEIPPYKVILLDDNVTSMEFVVRILIQIFGKDPDTAQALMWQVHTEGAAHVATLSKEQAELKQEQVHNAARAEGFPFRCVIEPA</sequence>
<protein>
    <recommendedName>
        <fullName evidence="1">ATP-dependent Clp protease adapter protein ClpS</fullName>
    </recommendedName>
</protein>
<name>A0A7X6DLG7_9BACT</name>
<dbReference type="GO" id="GO:0006508">
    <property type="term" value="P:proteolysis"/>
    <property type="evidence" value="ECO:0007669"/>
    <property type="project" value="UniProtKB-UniRule"/>
</dbReference>
<comment type="subunit">
    <text evidence="1">Binds to the N-terminal domain of the chaperone ClpA.</text>
</comment>